<dbReference type="InterPro" id="IPR003469">
    <property type="entry name" value="Glyco_hydro_68"/>
</dbReference>
<gene>
    <name evidence="2" type="ORF">GCM10010339_84450</name>
</gene>
<dbReference type="Proteomes" id="UP000655443">
    <property type="component" value="Unassembled WGS sequence"/>
</dbReference>
<dbReference type="InterPro" id="IPR023296">
    <property type="entry name" value="Glyco_hydro_beta-prop_sf"/>
</dbReference>
<dbReference type="Pfam" id="PF02435">
    <property type="entry name" value="Glyco_hydro_68"/>
    <property type="match status" value="1"/>
</dbReference>
<comment type="similarity">
    <text evidence="1">Belongs to the glycosyl hydrolase 68 family.</text>
</comment>
<reference evidence="2" key="2">
    <citation type="submission" date="2020-09" db="EMBL/GenBank/DDBJ databases">
        <authorList>
            <person name="Sun Q."/>
            <person name="Ohkuma M."/>
        </authorList>
    </citation>
    <scope>NUCLEOTIDE SEQUENCE</scope>
    <source>
        <strain evidence="2">JCM 4714</strain>
    </source>
</reference>
<organism evidence="2 3">
    <name type="scientific">Streptomyces alanosinicus</name>
    <dbReference type="NCBI Taxonomy" id="68171"/>
    <lineage>
        <taxon>Bacteria</taxon>
        <taxon>Bacillati</taxon>
        <taxon>Actinomycetota</taxon>
        <taxon>Actinomycetes</taxon>
        <taxon>Kitasatosporales</taxon>
        <taxon>Streptomycetaceae</taxon>
        <taxon>Streptomyces</taxon>
    </lineage>
</organism>
<evidence type="ECO:0000256" key="1">
    <source>
        <dbReference type="ARBA" id="ARBA00006775"/>
    </source>
</evidence>
<dbReference type="AlphaFoldDB" id="A0A919D833"/>
<proteinExistence type="inferred from homology"/>
<dbReference type="EMBL" id="BMVG01000048">
    <property type="protein sequence ID" value="GHE14306.1"/>
    <property type="molecule type" value="Genomic_DNA"/>
</dbReference>
<sequence>MMPNGLVESFIDTVPTGDGGTRFGGTLDRTLVLSLRGNTTRLTKQLGYGYIP</sequence>
<evidence type="ECO:0000313" key="2">
    <source>
        <dbReference type="EMBL" id="GHE14306.1"/>
    </source>
</evidence>
<dbReference type="Gene3D" id="2.115.10.20">
    <property type="entry name" value="Glycosyl hydrolase domain, family 43"/>
    <property type="match status" value="1"/>
</dbReference>
<keyword evidence="3" id="KW-1185">Reference proteome</keyword>
<comment type="caution">
    <text evidence="2">The sequence shown here is derived from an EMBL/GenBank/DDBJ whole genome shotgun (WGS) entry which is preliminary data.</text>
</comment>
<protein>
    <submittedName>
        <fullName evidence="2">Uncharacterized protein</fullName>
    </submittedName>
</protein>
<name>A0A919D833_9ACTN</name>
<evidence type="ECO:0000313" key="3">
    <source>
        <dbReference type="Proteomes" id="UP000655443"/>
    </source>
</evidence>
<accession>A0A919D833</accession>
<reference evidence="2" key="1">
    <citation type="journal article" date="2014" name="Int. J. Syst. Evol. Microbiol.">
        <title>Complete genome sequence of Corynebacterium casei LMG S-19264T (=DSM 44701T), isolated from a smear-ripened cheese.</title>
        <authorList>
            <consortium name="US DOE Joint Genome Institute (JGI-PGF)"/>
            <person name="Walter F."/>
            <person name="Albersmeier A."/>
            <person name="Kalinowski J."/>
            <person name="Ruckert C."/>
        </authorList>
    </citation>
    <scope>NUCLEOTIDE SEQUENCE</scope>
    <source>
        <strain evidence="2">JCM 4714</strain>
    </source>
</reference>